<dbReference type="GO" id="GO:0008168">
    <property type="term" value="F:methyltransferase activity"/>
    <property type="evidence" value="ECO:0007669"/>
    <property type="project" value="UniProtKB-KW"/>
</dbReference>
<dbReference type="InterPro" id="IPR046341">
    <property type="entry name" value="SET_dom_sf"/>
</dbReference>
<dbReference type="PROSITE" id="PS50280">
    <property type="entry name" value="SET"/>
    <property type="match status" value="1"/>
</dbReference>
<organism evidence="2 3">
    <name type="scientific">Plasmodium chabaudi chabaudi</name>
    <dbReference type="NCBI Taxonomy" id="31271"/>
    <lineage>
        <taxon>Eukaryota</taxon>
        <taxon>Sar</taxon>
        <taxon>Alveolata</taxon>
        <taxon>Apicomplexa</taxon>
        <taxon>Aconoidasida</taxon>
        <taxon>Haemosporida</taxon>
        <taxon>Plasmodiidae</taxon>
        <taxon>Plasmodium</taxon>
        <taxon>Plasmodium (Vinckeia)</taxon>
    </lineage>
</organism>
<name>A0A1C6YSL7_PLACU</name>
<evidence type="ECO:0000313" key="3">
    <source>
        <dbReference type="Proteomes" id="UP000507163"/>
    </source>
</evidence>
<sequence>MNIIRRKFHNYFAKNKLANILKKDEINFNDIQKNIFIGRSNYNGLGVFSFSEIKKNEIIEVCPTIKIENENIPNNLIDYLFDNSPENANNEIVQIMKPSQEDTNYKLFPLGYGILYNHSDTPNAFFQIVKSPMNSENVQQKMTLKTYMSTIKGLTILFPSFGKETVASKYIMILRSLKKIEKDEEICISYGNTWWKDRKWKPLNEENAMRQVFHPSNEK</sequence>
<dbReference type="SMART" id="SM00317">
    <property type="entry name" value="SET"/>
    <property type="match status" value="1"/>
</dbReference>
<proteinExistence type="predicted"/>
<dbReference type="SUPFAM" id="SSF82199">
    <property type="entry name" value="SET domain"/>
    <property type="match status" value="1"/>
</dbReference>
<dbReference type="Gene3D" id="2.170.270.10">
    <property type="entry name" value="SET domain"/>
    <property type="match status" value="1"/>
</dbReference>
<evidence type="ECO:0000313" key="2">
    <source>
        <dbReference type="EMBL" id="SCM26341.1"/>
    </source>
</evidence>
<dbReference type="GO" id="GO:0032259">
    <property type="term" value="P:methylation"/>
    <property type="evidence" value="ECO:0007669"/>
    <property type="project" value="UniProtKB-KW"/>
</dbReference>
<evidence type="ECO:0000259" key="1">
    <source>
        <dbReference type="PROSITE" id="PS50280"/>
    </source>
</evidence>
<feature type="domain" description="SET" evidence="1">
    <location>
        <begin position="33"/>
        <end position="191"/>
    </location>
</feature>
<gene>
    <name evidence="2" type="ORF">PCHAJ_000448900</name>
</gene>
<reference evidence="2 3" key="1">
    <citation type="submission" date="2016-08" db="EMBL/GenBank/DDBJ databases">
        <authorList>
            <consortium name="Pathogen Informatics"/>
        </authorList>
    </citation>
    <scope>NUCLEOTIDE SEQUENCE [LARGE SCALE GENOMIC DNA]</scope>
    <source>
        <strain evidence="2 3">AJ</strain>
    </source>
</reference>
<dbReference type="AlphaFoldDB" id="A0A1C6YSL7"/>
<keyword evidence="2" id="KW-0808">Transferase</keyword>
<dbReference type="Proteomes" id="UP000507163">
    <property type="component" value="Chromosome 14"/>
</dbReference>
<accession>A0A1C6YSL7</accession>
<dbReference type="InterPro" id="IPR001214">
    <property type="entry name" value="SET_dom"/>
</dbReference>
<keyword evidence="2" id="KW-0489">Methyltransferase</keyword>
<dbReference type="EMBL" id="LT608180">
    <property type="protein sequence ID" value="SCM26341.1"/>
    <property type="molecule type" value="Genomic_DNA"/>
</dbReference>
<protein>
    <submittedName>
        <fullName evidence="2">Histone-lysine N-methyltransferase, putative</fullName>
    </submittedName>
</protein>
<dbReference type="Pfam" id="PF00856">
    <property type="entry name" value="SET"/>
    <property type="match status" value="1"/>
</dbReference>